<keyword evidence="6" id="KW-0133">Cell shape</keyword>
<feature type="coiled-coil region" evidence="13">
    <location>
        <begin position="24"/>
        <end position="51"/>
    </location>
</feature>
<evidence type="ECO:0000256" key="2">
    <source>
        <dbReference type="ARBA" id="ARBA00022475"/>
    </source>
</evidence>
<proteinExistence type="inferred from homology"/>
<evidence type="ECO:0000256" key="3">
    <source>
        <dbReference type="ARBA" id="ARBA00022519"/>
    </source>
</evidence>
<dbReference type="PANTHER" id="PTHR39579">
    <property type="entry name" value="INNER MEMBRANE PROTEIN YHCB"/>
    <property type="match status" value="1"/>
</dbReference>
<accession>A0A5R9IXP0</accession>
<evidence type="ECO:0000313" key="16">
    <source>
        <dbReference type="EMBL" id="TLU66698.1"/>
    </source>
</evidence>
<keyword evidence="5 15" id="KW-0812">Transmembrane</keyword>
<dbReference type="Proteomes" id="UP000307790">
    <property type="component" value="Unassembled WGS sequence"/>
</dbReference>
<keyword evidence="4" id="KW-0132">Cell division</keyword>
<evidence type="ECO:0000256" key="7">
    <source>
        <dbReference type="ARBA" id="ARBA00022989"/>
    </source>
</evidence>
<evidence type="ECO:0000256" key="13">
    <source>
        <dbReference type="SAM" id="Coils"/>
    </source>
</evidence>
<evidence type="ECO:0000256" key="11">
    <source>
        <dbReference type="ARBA" id="ARBA00035703"/>
    </source>
</evidence>
<comment type="subcellular location">
    <subcellularLocation>
        <location evidence="1">Cell inner membrane</location>
        <topology evidence="1">Single-pass membrane protein</topology>
    </subcellularLocation>
</comment>
<dbReference type="Pfam" id="PF06295">
    <property type="entry name" value="ZapG-like"/>
    <property type="match status" value="1"/>
</dbReference>
<protein>
    <recommendedName>
        <fullName evidence="11">Z-ring associated protein G</fullName>
    </recommendedName>
    <alternativeName>
        <fullName evidence="12">Cell division protein ZapG</fullName>
    </alternativeName>
</protein>
<feature type="compositionally biased region" description="Basic and acidic residues" evidence="14">
    <location>
        <begin position="118"/>
        <end position="129"/>
    </location>
</feature>
<dbReference type="InterPro" id="IPR009386">
    <property type="entry name" value="ZapG-like"/>
</dbReference>
<dbReference type="GO" id="GO:0051301">
    <property type="term" value="P:cell division"/>
    <property type="evidence" value="ECO:0007669"/>
    <property type="project" value="UniProtKB-KW"/>
</dbReference>
<keyword evidence="2" id="KW-1003">Cell membrane</keyword>
<evidence type="ECO:0000256" key="1">
    <source>
        <dbReference type="ARBA" id="ARBA00004377"/>
    </source>
</evidence>
<keyword evidence="8 15" id="KW-0472">Membrane</keyword>
<evidence type="ECO:0000256" key="4">
    <source>
        <dbReference type="ARBA" id="ARBA00022618"/>
    </source>
</evidence>
<evidence type="ECO:0000256" key="5">
    <source>
        <dbReference type="ARBA" id="ARBA00022692"/>
    </source>
</evidence>
<reference evidence="16 17" key="1">
    <citation type="submission" date="2019-05" db="EMBL/GenBank/DDBJ databases">
        <title>Genome sequences of Thalassotalea litorea 1K03283.</title>
        <authorList>
            <person name="Zhang D."/>
        </authorList>
    </citation>
    <scope>NUCLEOTIDE SEQUENCE [LARGE SCALE GENOMIC DNA]</scope>
    <source>
        <strain evidence="16 17">MCCC 1K03283</strain>
    </source>
</reference>
<gene>
    <name evidence="16" type="ORF">FE810_04070</name>
</gene>
<evidence type="ECO:0000256" key="15">
    <source>
        <dbReference type="SAM" id="Phobius"/>
    </source>
</evidence>
<evidence type="ECO:0000256" key="9">
    <source>
        <dbReference type="ARBA" id="ARBA00023306"/>
    </source>
</evidence>
<dbReference type="GO" id="GO:0008360">
    <property type="term" value="P:regulation of cell shape"/>
    <property type="evidence" value="ECO:0007669"/>
    <property type="project" value="UniProtKB-KW"/>
</dbReference>
<sequence length="138" mass="15413">MDIIISLSIFVAGLIIGIVATRLLSSSSQENQRLEKEVEQRRSSMESYQQDVAVHLKSSMELLGQMNAACTKAMLQMEKSTDLLNKVNQETNGMPFFGAETEAELQAVAKLQRRKKKVENLTEAPRDYSSDPSGLFDK</sequence>
<evidence type="ECO:0000313" key="17">
    <source>
        <dbReference type="Proteomes" id="UP000307790"/>
    </source>
</evidence>
<keyword evidence="3" id="KW-0997">Cell inner membrane</keyword>
<keyword evidence="7 15" id="KW-1133">Transmembrane helix</keyword>
<keyword evidence="17" id="KW-1185">Reference proteome</keyword>
<keyword evidence="9" id="KW-0131">Cell cycle</keyword>
<dbReference type="AlphaFoldDB" id="A0A5R9IXP0"/>
<evidence type="ECO:0000256" key="12">
    <source>
        <dbReference type="ARBA" id="ARBA00035727"/>
    </source>
</evidence>
<dbReference type="RefSeq" id="WP_138318764.1">
    <property type="nucleotide sequence ID" value="NZ_VCBC01000004.1"/>
</dbReference>
<feature type="region of interest" description="Disordered" evidence="14">
    <location>
        <begin position="117"/>
        <end position="138"/>
    </location>
</feature>
<dbReference type="GO" id="GO:0005886">
    <property type="term" value="C:plasma membrane"/>
    <property type="evidence" value="ECO:0007669"/>
    <property type="project" value="UniProtKB-SubCell"/>
</dbReference>
<name>A0A5R9IXP0_9GAMM</name>
<dbReference type="EMBL" id="VCBC01000004">
    <property type="protein sequence ID" value="TLU66698.1"/>
    <property type="molecule type" value="Genomic_DNA"/>
</dbReference>
<evidence type="ECO:0000256" key="10">
    <source>
        <dbReference type="ARBA" id="ARBA00035657"/>
    </source>
</evidence>
<dbReference type="PANTHER" id="PTHR39579:SF1">
    <property type="entry name" value="INNER MEMBRANE PROTEIN YHCB"/>
    <property type="match status" value="1"/>
</dbReference>
<organism evidence="16 17">
    <name type="scientific">Thalassotalea litorea</name>
    <dbReference type="NCBI Taxonomy" id="2020715"/>
    <lineage>
        <taxon>Bacteria</taxon>
        <taxon>Pseudomonadati</taxon>
        <taxon>Pseudomonadota</taxon>
        <taxon>Gammaproteobacteria</taxon>
        <taxon>Alteromonadales</taxon>
        <taxon>Colwelliaceae</taxon>
        <taxon>Thalassotalea</taxon>
    </lineage>
</organism>
<evidence type="ECO:0000256" key="8">
    <source>
        <dbReference type="ARBA" id="ARBA00023136"/>
    </source>
</evidence>
<feature type="transmembrane region" description="Helical" evidence="15">
    <location>
        <begin position="6"/>
        <end position="24"/>
    </location>
</feature>
<comment type="similarity">
    <text evidence="10">Belongs to the ZapG family.</text>
</comment>
<keyword evidence="13" id="KW-0175">Coiled coil</keyword>
<evidence type="ECO:0000256" key="6">
    <source>
        <dbReference type="ARBA" id="ARBA00022960"/>
    </source>
</evidence>
<dbReference type="OrthoDB" id="5766209at2"/>
<evidence type="ECO:0000256" key="14">
    <source>
        <dbReference type="SAM" id="MobiDB-lite"/>
    </source>
</evidence>
<comment type="caution">
    <text evidence="16">The sequence shown here is derived from an EMBL/GenBank/DDBJ whole genome shotgun (WGS) entry which is preliminary data.</text>
</comment>